<comment type="caution">
    <text evidence="1">The sequence shown here is derived from an EMBL/GenBank/DDBJ whole genome shotgun (WGS) entry which is preliminary data.</text>
</comment>
<evidence type="ECO:0000313" key="2">
    <source>
        <dbReference type="Proteomes" id="UP000030854"/>
    </source>
</evidence>
<dbReference type="AlphaFoldDB" id="A0A0B1P7R8"/>
<evidence type="ECO:0000313" key="1">
    <source>
        <dbReference type="EMBL" id="KHJ33380.1"/>
    </source>
</evidence>
<name>A0A0B1P7R8_UNCNE</name>
<keyword evidence="2" id="KW-1185">Reference proteome</keyword>
<dbReference type="EMBL" id="JNVN01001477">
    <property type="protein sequence ID" value="KHJ33380.1"/>
    <property type="molecule type" value="Genomic_DNA"/>
</dbReference>
<proteinExistence type="predicted"/>
<gene>
    <name evidence="1" type="ORF">EV44_g3879</name>
</gene>
<organism evidence="1 2">
    <name type="scientific">Uncinula necator</name>
    <name type="common">Grape powdery mildew</name>
    <dbReference type="NCBI Taxonomy" id="52586"/>
    <lineage>
        <taxon>Eukaryota</taxon>
        <taxon>Fungi</taxon>
        <taxon>Dikarya</taxon>
        <taxon>Ascomycota</taxon>
        <taxon>Pezizomycotina</taxon>
        <taxon>Leotiomycetes</taxon>
        <taxon>Erysiphales</taxon>
        <taxon>Erysiphaceae</taxon>
        <taxon>Erysiphe</taxon>
    </lineage>
</organism>
<reference evidence="1 2" key="1">
    <citation type="journal article" date="2014" name="BMC Genomics">
        <title>Adaptive genomic structural variation in the grape powdery mildew pathogen, Erysiphe necator.</title>
        <authorList>
            <person name="Jones L."/>
            <person name="Riaz S."/>
            <person name="Morales-Cruz A."/>
            <person name="Amrine K.C."/>
            <person name="McGuire B."/>
            <person name="Gubler W.D."/>
            <person name="Walker M.A."/>
            <person name="Cantu D."/>
        </authorList>
    </citation>
    <scope>NUCLEOTIDE SEQUENCE [LARGE SCALE GENOMIC DNA]</scope>
    <source>
        <strain evidence="2">c</strain>
    </source>
</reference>
<sequence length="115" mass="13160">MVHDIDIAIAISTTLSMIIKKIGIQQIPIVICTDSYSLYECVVKLGSTKEKRLRINIMTIRLSYERRELSEIRWINGNDNPADAMTKGNASKALKSLIENGELLIRIEEWVQREK</sequence>
<accession>A0A0B1P7R8</accession>
<dbReference type="HOGENOM" id="CLU_002055_2_0_1"/>
<protein>
    <submittedName>
        <fullName evidence="1">Uncharacterized protein</fullName>
    </submittedName>
</protein>
<dbReference type="Proteomes" id="UP000030854">
    <property type="component" value="Unassembled WGS sequence"/>
</dbReference>